<evidence type="ECO:0000256" key="1">
    <source>
        <dbReference type="SAM" id="SignalP"/>
    </source>
</evidence>
<name>A0A5B0RQ39_PUCGR</name>
<protein>
    <submittedName>
        <fullName evidence="2">Uncharacterized protein</fullName>
    </submittedName>
</protein>
<feature type="signal peptide" evidence="1">
    <location>
        <begin position="1"/>
        <end position="24"/>
    </location>
</feature>
<dbReference type="Proteomes" id="UP000325313">
    <property type="component" value="Unassembled WGS sequence"/>
</dbReference>
<feature type="chain" id="PRO_5022673453" evidence="1">
    <location>
        <begin position="25"/>
        <end position="131"/>
    </location>
</feature>
<proteinExistence type="predicted"/>
<keyword evidence="1" id="KW-0732">Signal</keyword>
<organism evidence="2 3">
    <name type="scientific">Puccinia graminis f. sp. tritici</name>
    <dbReference type="NCBI Taxonomy" id="56615"/>
    <lineage>
        <taxon>Eukaryota</taxon>
        <taxon>Fungi</taxon>
        <taxon>Dikarya</taxon>
        <taxon>Basidiomycota</taxon>
        <taxon>Pucciniomycotina</taxon>
        <taxon>Pucciniomycetes</taxon>
        <taxon>Pucciniales</taxon>
        <taxon>Pucciniaceae</taxon>
        <taxon>Puccinia</taxon>
    </lineage>
</organism>
<evidence type="ECO:0000313" key="3">
    <source>
        <dbReference type="Proteomes" id="UP000325313"/>
    </source>
</evidence>
<sequence>MFAINMNAFFSCLIFITLLNPSLSLKFDATLTVKNPDSYSRAYVTDTFRVDLHNRAYRCDKCDLYVATGCNQAAGSDLPADHTCELQYLPKQGYIACESRCKGTDIGVTYNCKAKKQSGGKPAPHGLVSPE</sequence>
<comment type="caution">
    <text evidence="2">The sequence shown here is derived from an EMBL/GenBank/DDBJ whole genome shotgun (WGS) entry which is preliminary data.</text>
</comment>
<reference evidence="2 3" key="1">
    <citation type="submission" date="2019-05" db="EMBL/GenBank/DDBJ databases">
        <title>Emergence of the Ug99 lineage of the wheat stem rust pathogen through somatic hybridization.</title>
        <authorList>
            <person name="Li F."/>
            <person name="Upadhyaya N.M."/>
            <person name="Sperschneider J."/>
            <person name="Matny O."/>
            <person name="Nguyen-Phuc H."/>
            <person name="Mago R."/>
            <person name="Raley C."/>
            <person name="Miller M.E."/>
            <person name="Silverstein K.A.T."/>
            <person name="Henningsen E."/>
            <person name="Hirsch C.D."/>
            <person name="Visser B."/>
            <person name="Pretorius Z.A."/>
            <person name="Steffenson B.J."/>
            <person name="Schwessinger B."/>
            <person name="Dodds P.N."/>
            <person name="Figueroa M."/>
        </authorList>
    </citation>
    <scope>NUCLEOTIDE SEQUENCE [LARGE SCALE GENOMIC DNA]</scope>
    <source>
        <strain evidence="2 3">Ug99</strain>
    </source>
</reference>
<dbReference type="AlphaFoldDB" id="A0A5B0RQ39"/>
<evidence type="ECO:0000313" key="2">
    <source>
        <dbReference type="EMBL" id="KAA1127747.1"/>
    </source>
</evidence>
<dbReference type="EMBL" id="VDEP01000151">
    <property type="protein sequence ID" value="KAA1127747.1"/>
    <property type="molecule type" value="Genomic_DNA"/>
</dbReference>
<gene>
    <name evidence="2" type="ORF">PGTUg99_001378</name>
</gene>
<accession>A0A5B0RQ39</accession>